<reference evidence="4" key="1">
    <citation type="submission" date="2024-02" db="UniProtKB">
        <authorList>
            <consortium name="WormBaseParasite"/>
        </authorList>
    </citation>
    <scope>IDENTIFICATION</scope>
</reference>
<dbReference type="PANTHER" id="PTHR24373:SF387">
    <property type="entry name" value="LEUCINE-RICH REPEATS AND IMMUNOGLOBULIN-LIKE DOMAINS PROTEIN SMA-10"/>
    <property type="match status" value="1"/>
</dbReference>
<dbReference type="GO" id="GO:0031012">
    <property type="term" value="C:extracellular matrix"/>
    <property type="evidence" value="ECO:0007669"/>
    <property type="project" value="TreeGrafter"/>
</dbReference>
<name>A0AAF3E8L5_9BILA</name>
<accession>A0AAF3E8L5</accession>
<organism evidence="3 4">
    <name type="scientific">Mesorhabditis belari</name>
    <dbReference type="NCBI Taxonomy" id="2138241"/>
    <lineage>
        <taxon>Eukaryota</taxon>
        <taxon>Metazoa</taxon>
        <taxon>Ecdysozoa</taxon>
        <taxon>Nematoda</taxon>
        <taxon>Chromadorea</taxon>
        <taxon>Rhabditida</taxon>
        <taxon>Rhabditina</taxon>
        <taxon>Rhabditomorpha</taxon>
        <taxon>Rhabditoidea</taxon>
        <taxon>Rhabditidae</taxon>
        <taxon>Mesorhabditinae</taxon>
        <taxon>Mesorhabditis</taxon>
    </lineage>
</organism>
<dbReference type="Gene3D" id="3.80.10.10">
    <property type="entry name" value="Ribonuclease Inhibitor"/>
    <property type="match status" value="3"/>
</dbReference>
<dbReference type="PANTHER" id="PTHR24373">
    <property type="entry name" value="SLIT RELATED LEUCINE-RICH REPEAT NEURONAL PROTEIN"/>
    <property type="match status" value="1"/>
</dbReference>
<evidence type="ECO:0000256" key="1">
    <source>
        <dbReference type="ARBA" id="ARBA00022729"/>
    </source>
</evidence>
<dbReference type="Pfam" id="PF13306">
    <property type="entry name" value="LRR_5"/>
    <property type="match status" value="3"/>
</dbReference>
<dbReference type="InterPro" id="IPR050328">
    <property type="entry name" value="Dev_Immune_Receptor"/>
</dbReference>
<dbReference type="Proteomes" id="UP000887575">
    <property type="component" value="Unassembled WGS sequence"/>
</dbReference>
<dbReference type="GO" id="GO:0005615">
    <property type="term" value="C:extracellular space"/>
    <property type="evidence" value="ECO:0007669"/>
    <property type="project" value="TreeGrafter"/>
</dbReference>
<evidence type="ECO:0000256" key="2">
    <source>
        <dbReference type="SAM" id="SignalP"/>
    </source>
</evidence>
<dbReference type="WBParaSite" id="MBELARI_LOCUS10255">
    <property type="protein sequence ID" value="MBELARI_LOCUS10255"/>
    <property type="gene ID" value="MBELARI_LOCUS10255"/>
</dbReference>
<dbReference type="AlphaFoldDB" id="A0AAF3E8L5"/>
<protein>
    <submittedName>
        <fullName evidence="4">Uncharacterized protein</fullName>
    </submittedName>
</protein>
<dbReference type="SUPFAM" id="SSF52058">
    <property type="entry name" value="L domain-like"/>
    <property type="match status" value="2"/>
</dbReference>
<keyword evidence="1 2" id="KW-0732">Signal</keyword>
<evidence type="ECO:0000313" key="3">
    <source>
        <dbReference type="Proteomes" id="UP000887575"/>
    </source>
</evidence>
<keyword evidence="3" id="KW-1185">Reference proteome</keyword>
<dbReference type="InterPro" id="IPR032675">
    <property type="entry name" value="LRR_dom_sf"/>
</dbReference>
<proteinExistence type="predicted"/>
<feature type="signal peptide" evidence="2">
    <location>
        <begin position="1"/>
        <end position="20"/>
    </location>
</feature>
<sequence>MNCWLFISCLTIVLYERGEAICPAQCLCADNDIVCSCENTINSKLGLVSLGNAFVRSLTVHSCAQVSIANDSFNGVVIADRLSLISIGRLLIEPQAFRGIAQAPQRLVIDRCHLPLLMTSTFSGLSHFEHLWFRNSSIGIVHEGAFEGVSDVGYVYFRDVRFDQLNSRAFSGITEIKHFYLRGNVEVKSGEHEIFHGSTIDEIVFDELTGKFDEGFLAGVIQKDYTKIYIPRFRELPIPKKIFISIEKTKIETIEPSAFSQMQFSNLTMIDTTISSIEKEAFSEIQADHIKFLNAHIGSISDSAFFAAKIEHLEFTKSSVAVWQKRSMNNCSVSTWLVHDTSFENIEEKAWIHAKFKNLEILHSHIGKIRPKVLRNSQVKSLTIRNSEIGSPLEETLLADVTPTRVQIVHNKLTCNTEACEANSLQLHPSIHPLLWKFEYNSCRGKTVNICVNPSTVYHQGLVCRSHWRLLECICGDSSSVTLPEMTNATILVLGDCEEVTLRSDVKSLRALYLYRMKRISIEELPSNIDTIEIFHSKVILTPRALLSRKVSLLSISNSKLESLPKDSITNSTIFEFNLENSYVKGIENGALASSSIEKLRINGSSIEGIGSSVLGQIDELVLSDSLLGSTPDLTQIPNIHLHNNTILCCCDFDAKCSFGAHRQICDQRFPQMCLENGSLFTITNFVLILSVYRFLFSE</sequence>
<evidence type="ECO:0000313" key="4">
    <source>
        <dbReference type="WBParaSite" id="MBELARI_LOCUS10255"/>
    </source>
</evidence>
<feature type="chain" id="PRO_5042276921" evidence="2">
    <location>
        <begin position="21"/>
        <end position="699"/>
    </location>
</feature>
<dbReference type="InterPro" id="IPR026906">
    <property type="entry name" value="LRR_5"/>
</dbReference>